<feature type="domain" description="Chorismate mutase" evidence="13">
    <location>
        <begin position="149"/>
        <end position="255"/>
    </location>
</feature>
<evidence type="ECO:0000256" key="8">
    <source>
        <dbReference type="ARBA" id="ARBA00022605"/>
    </source>
</evidence>
<evidence type="ECO:0000256" key="11">
    <source>
        <dbReference type="ARBA" id="ARBA00023235"/>
    </source>
</evidence>
<evidence type="ECO:0000256" key="10">
    <source>
        <dbReference type="ARBA" id="ARBA00023222"/>
    </source>
</evidence>
<dbReference type="Proteomes" id="UP001168146">
    <property type="component" value="Unassembled WGS sequence"/>
</dbReference>
<comment type="subcellular location">
    <subcellularLocation>
        <location evidence="1">Cytoplasm</location>
    </subcellularLocation>
</comment>
<gene>
    <name evidence="14" type="primary">ARO7_1</name>
    <name evidence="14" type="ORF">LTR82_010510</name>
</gene>
<comment type="pathway">
    <text evidence="2">Metabolic intermediate biosynthesis; prephenate biosynthesis; prephenate from chorismate: step 1/1.</text>
</comment>
<name>A0AAN6JBJ3_9PEZI</name>
<comment type="caution">
    <text evidence="14">The sequence shown here is derived from an EMBL/GenBank/DDBJ whole genome shotgun (WGS) entry which is preliminary data.</text>
</comment>
<dbReference type="GO" id="GO:0005737">
    <property type="term" value="C:cytoplasm"/>
    <property type="evidence" value="ECO:0007669"/>
    <property type="project" value="UniProtKB-SubCell"/>
</dbReference>
<evidence type="ECO:0000256" key="4">
    <source>
        <dbReference type="ARBA" id="ARBA00012404"/>
    </source>
</evidence>
<dbReference type="GO" id="GO:0009094">
    <property type="term" value="P:L-phenylalanine biosynthetic process"/>
    <property type="evidence" value="ECO:0007669"/>
    <property type="project" value="UniProtKB-KW"/>
</dbReference>
<evidence type="ECO:0000259" key="13">
    <source>
        <dbReference type="Pfam" id="PF01817"/>
    </source>
</evidence>
<accession>A0AAN6JBJ3</accession>
<keyword evidence="8" id="KW-0028">Amino-acid biosynthesis</keyword>
<dbReference type="AlphaFoldDB" id="A0AAN6JBJ3"/>
<dbReference type="GO" id="GO:0004106">
    <property type="term" value="F:chorismate mutase activity"/>
    <property type="evidence" value="ECO:0007669"/>
    <property type="project" value="UniProtKB-EC"/>
</dbReference>
<evidence type="ECO:0000256" key="3">
    <source>
        <dbReference type="ARBA" id="ARBA00011738"/>
    </source>
</evidence>
<keyword evidence="10" id="KW-0584">Phenylalanine biosynthesis</keyword>
<reference evidence="14" key="1">
    <citation type="submission" date="2021-12" db="EMBL/GenBank/DDBJ databases">
        <title>Black yeast isolated from Biological Soil Crust.</title>
        <authorList>
            <person name="Kurbessoian T."/>
        </authorList>
    </citation>
    <scope>NUCLEOTIDE SEQUENCE</scope>
    <source>
        <strain evidence="14">CCFEE 5208</strain>
    </source>
</reference>
<evidence type="ECO:0000256" key="2">
    <source>
        <dbReference type="ARBA" id="ARBA00004817"/>
    </source>
</evidence>
<sequence length="311" mass="35616">MDSAIDLSDPTRALSLPHIRYQLIRLEDTVLFHLIERAQFPLNATIYSPGAIPIRNTPSTNLSFMDWVLRSQEELQSKIRRYESPDEYPFFPDAMAETVLPPLKYPKVLWDNDVCVNEELKRRYVGSILPQVCTDVGRKERAEAQENYGSSATADVACLQSLSRRVHFGKFVSESKFLQDEERFVQLIKAEDKQGIDEAITDAKVERKVLERLRLKAEMYGTDPNMDAEAPRKINVDAVVAMYKDHVIPLTKVVEVDYLMQRLKGTKWEAYRRFHDSHTPSLVGVSAYFWVDGTKAMLSSVRKRSDGLLVA</sequence>
<keyword evidence="9" id="KW-0057">Aromatic amino acid biosynthesis</keyword>
<dbReference type="InterPro" id="IPR002701">
    <property type="entry name" value="CM_II_prokaryot"/>
</dbReference>
<dbReference type="InterPro" id="IPR008238">
    <property type="entry name" value="Chorismate_mutase_AroQ_euk"/>
</dbReference>
<comment type="catalytic activity">
    <reaction evidence="12">
        <text>chorismate = prephenate</text>
        <dbReference type="Rhea" id="RHEA:13897"/>
        <dbReference type="ChEBI" id="CHEBI:29748"/>
        <dbReference type="ChEBI" id="CHEBI:29934"/>
        <dbReference type="EC" id="5.4.99.5"/>
    </reaction>
    <physiologicalReaction direction="left-to-right" evidence="12">
        <dbReference type="Rhea" id="RHEA:13898"/>
    </physiologicalReaction>
</comment>
<evidence type="ECO:0000256" key="7">
    <source>
        <dbReference type="ARBA" id="ARBA00022498"/>
    </source>
</evidence>
<dbReference type="Gene3D" id="1.10.590.10">
    <property type="entry name" value="Chorismate mutase, AroQ class superfamily, eukaryotic"/>
    <property type="match status" value="1"/>
</dbReference>
<protein>
    <recommendedName>
        <fullName evidence="5">Chorismate mutase</fullName>
        <ecNumber evidence="4">5.4.99.5</ecNumber>
    </recommendedName>
</protein>
<evidence type="ECO:0000313" key="15">
    <source>
        <dbReference type="Proteomes" id="UP001168146"/>
    </source>
</evidence>
<dbReference type="NCBIfam" id="TIGR01802">
    <property type="entry name" value="CM_pl-yst"/>
    <property type="match status" value="1"/>
</dbReference>
<proteinExistence type="predicted"/>
<evidence type="ECO:0000256" key="9">
    <source>
        <dbReference type="ARBA" id="ARBA00023141"/>
    </source>
</evidence>
<evidence type="ECO:0000256" key="6">
    <source>
        <dbReference type="ARBA" id="ARBA00022490"/>
    </source>
</evidence>
<comment type="subunit">
    <text evidence="3">Homodimer.</text>
</comment>
<keyword evidence="6" id="KW-0963">Cytoplasm</keyword>
<organism evidence="14 15">
    <name type="scientific">Friedmanniomyces endolithicus</name>
    <dbReference type="NCBI Taxonomy" id="329885"/>
    <lineage>
        <taxon>Eukaryota</taxon>
        <taxon>Fungi</taxon>
        <taxon>Dikarya</taxon>
        <taxon>Ascomycota</taxon>
        <taxon>Pezizomycotina</taxon>
        <taxon>Dothideomycetes</taxon>
        <taxon>Dothideomycetidae</taxon>
        <taxon>Mycosphaerellales</taxon>
        <taxon>Teratosphaeriaceae</taxon>
        <taxon>Friedmanniomyces</taxon>
    </lineage>
</organism>
<dbReference type="PANTHER" id="PTHR21145">
    <property type="entry name" value="CHORISMATE MUTASE"/>
    <property type="match status" value="1"/>
</dbReference>
<keyword evidence="11 14" id="KW-0413">Isomerase</keyword>
<evidence type="ECO:0000313" key="14">
    <source>
        <dbReference type="EMBL" id="KAK0318448.1"/>
    </source>
</evidence>
<dbReference type="PROSITE" id="PS51169">
    <property type="entry name" value="CHORISMATE_MUT_3"/>
    <property type="match status" value="1"/>
</dbReference>
<dbReference type="PANTHER" id="PTHR21145:SF12">
    <property type="entry name" value="CHORISMATE MUTASE"/>
    <property type="match status" value="1"/>
</dbReference>
<dbReference type="SUPFAM" id="SSF48600">
    <property type="entry name" value="Chorismate mutase II"/>
    <property type="match status" value="1"/>
</dbReference>
<dbReference type="InterPro" id="IPR036263">
    <property type="entry name" value="Chorismate_II_sf"/>
</dbReference>
<dbReference type="EC" id="5.4.99.5" evidence="4"/>
<dbReference type="GO" id="GO:0046417">
    <property type="term" value="P:chorismate metabolic process"/>
    <property type="evidence" value="ECO:0007669"/>
    <property type="project" value="InterPro"/>
</dbReference>
<dbReference type="GO" id="GO:0006571">
    <property type="term" value="P:tyrosine biosynthetic process"/>
    <property type="evidence" value="ECO:0007669"/>
    <property type="project" value="UniProtKB-KW"/>
</dbReference>
<evidence type="ECO:0000256" key="1">
    <source>
        <dbReference type="ARBA" id="ARBA00004496"/>
    </source>
</evidence>
<keyword evidence="7" id="KW-0827">Tyrosine biosynthesis</keyword>
<dbReference type="FunFam" id="1.10.590.10:FF:000002">
    <property type="entry name" value="Chorismate mutase"/>
    <property type="match status" value="1"/>
</dbReference>
<dbReference type="EMBL" id="JASUXU010000036">
    <property type="protein sequence ID" value="KAK0318448.1"/>
    <property type="molecule type" value="Genomic_DNA"/>
</dbReference>
<evidence type="ECO:0000256" key="12">
    <source>
        <dbReference type="ARBA" id="ARBA00023979"/>
    </source>
</evidence>
<dbReference type="Pfam" id="PF01817">
    <property type="entry name" value="CM_2"/>
    <property type="match status" value="1"/>
</dbReference>
<evidence type="ECO:0000256" key="5">
    <source>
        <dbReference type="ARBA" id="ARBA00020296"/>
    </source>
</evidence>
<dbReference type="InterPro" id="IPR037039">
    <property type="entry name" value="CM_AroQ_sf_eucaryotic"/>
</dbReference>